<evidence type="ECO:0000313" key="2">
    <source>
        <dbReference type="EMBL" id="MDX8032971.1"/>
    </source>
</evidence>
<reference evidence="2 3" key="1">
    <citation type="submission" date="2023-11" db="EMBL/GenBank/DDBJ databases">
        <title>Lentzea sokolovensis, sp. nov., Lentzea kristufkii, sp. nov., and Lentzea miocenensis, sp. nov., rare actinobacteria from Sokolov Coal Basin, Miocene lacustrine sediment, Czech Republic.</title>
        <authorList>
            <person name="Lara A."/>
            <person name="Kotroba L."/>
            <person name="Nouioui I."/>
            <person name="Neumann-Schaal M."/>
            <person name="Mast Y."/>
            <person name="Chronakova A."/>
        </authorList>
    </citation>
    <scope>NUCLEOTIDE SEQUENCE [LARGE SCALE GENOMIC DNA]</scope>
    <source>
        <strain evidence="2 3">BCCO 10_0856</strain>
    </source>
</reference>
<comment type="caution">
    <text evidence="2">The sequence shown here is derived from an EMBL/GenBank/DDBJ whole genome shotgun (WGS) entry which is preliminary data.</text>
</comment>
<keyword evidence="3" id="KW-1185">Reference proteome</keyword>
<organism evidence="2 3">
    <name type="scientific">Lentzea miocenica</name>
    <dbReference type="NCBI Taxonomy" id="3095431"/>
    <lineage>
        <taxon>Bacteria</taxon>
        <taxon>Bacillati</taxon>
        <taxon>Actinomycetota</taxon>
        <taxon>Actinomycetes</taxon>
        <taxon>Pseudonocardiales</taxon>
        <taxon>Pseudonocardiaceae</taxon>
        <taxon>Lentzea</taxon>
    </lineage>
</organism>
<name>A0ABU4T470_9PSEU</name>
<sequence>MPVGKAAEPPRQSSAVPSKSAVTMLVLVGSCWPAWLYEQARRLR</sequence>
<keyword evidence="1" id="KW-1133">Transmembrane helix</keyword>
<dbReference type="PROSITE" id="PS51257">
    <property type="entry name" value="PROKAR_LIPOPROTEIN"/>
    <property type="match status" value="1"/>
</dbReference>
<dbReference type="Proteomes" id="UP001285521">
    <property type="component" value="Unassembled WGS sequence"/>
</dbReference>
<proteinExistence type="predicted"/>
<feature type="transmembrane region" description="Helical" evidence="1">
    <location>
        <begin position="20"/>
        <end position="37"/>
    </location>
</feature>
<keyword evidence="1" id="KW-0812">Transmembrane</keyword>
<evidence type="ECO:0000313" key="3">
    <source>
        <dbReference type="Proteomes" id="UP001285521"/>
    </source>
</evidence>
<gene>
    <name evidence="2" type="ORF">SK803_22360</name>
</gene>
<keyword evidence="1" id="KW-0472">Membrane</keyword>
<evidence type="ECO:0000256" key="1">
    <source>
        <dbReference type="SAM" id="Phobius"/>
    </source>
</evidence>
<accession>A0ABU4T470</accession>
<reference evidence="2 3" key="2">
    <citation type="submission" date="2023-11" db="EMBL/GenBank/DDBJ databases">
        <authorList>
            <person name="Lara A.C."/>
            <person name="Chronakova A."/>
        </authorList>
    </citation>
    <scope>NUCLEOTIDE SEQUENCE [LARGE SCALE GENOMIC DNA]</scope>
    <source>
        <strain evidence="2 3">BCCO 10_0856</strain>
    </source>
</reference>
<dbReference type="EMBL" id="JAXAVW010000018">
    <property type="protein sequence ID" value="MDX8032971.1"/>
    <property type="molecule type" value="Genomic_DNA"/>
</dbReference>
<protein>
    <submittedName>
        <fullName evidence="2">Uncharacterized protein</fullName>
    </submittedName>
</protein>